<evidence type="ECO:0000313" key="3">
    <source>
        <dbReference type="EMBL" id="PWK96625.1"/>
    </source>
</evidence>
<organism evidence="3 4">
    <name type="scientific">Hallerella porci</name>
    <dbReference type="NCBI Taxonomy" id="1945871"/>
    <lineage>
        <taxon>Bacteria</taxon>
        <taxon>Pseudomonadati</taxon>
        <taxon>Fibrobacterota</taxon>
        <taxon>Fibrobacteria</taxon>
        <taxon>Fibrobacterales</taxon>
        <taxon>Fibrobacteraceae</taxon>
        <taxon>Hallerella</taxon>
    </lineage>
</organism>
<protein>
    <submittedName>
        <fullName evidence="3">Hpt domain-containing protein</fullName>
    </submittedName>
</protein>
<keyword evidence="4" id="KW-1185">Reference proteome</keyword>
<evidence type="ECO:0000313" key="4">
    <source>
        <dbReference type="Proteomes" id="UP000245523"/>
    </source>
</evidence>
<dbReference type="InterPro" id="IPR036641">
    <property type="entry name" value="HPT_dom_sf"/>
</dbReference>
<dbReference type="SUPFAM" id="SSF47226">
    <property type="entry name" value="Histidine-containing phosphotransfer domain, HPT domain"/>
    <property type="match status" value="1"/>
</dbReference>
<gene>
    <name evidence="3" type="ORF">B0H50_1167</name>
</gene>
<dbReference type="Gene3D" id="1.20.120.160">
    <property type="entry name" value="HPT domain"/>
    <property type="match status" value="1"/>
</dbReference>
<name>A0ABX5LMU9_9BACT</name>
<dbReference type="RefSeq" id="WP_106199014.1">
    <property type="nucleotide sequence ID" value="NZ_JAXEIU010000042.1"/>
</dbReference>
<dbReference type="Proteomes" id="UP000245523">
    <property type="component" value="Unassembled WGS sequence"/>
</dbReference>
<dbReference type="Pfam" id="PF01627">
    <property type="entry name" value="Hpt"/>
    <property type="match status" value="1"/>
</dbReference>
<evidence type="ECO:0000259" key="2">
    <source>
        <dbReference type="PROSITE" id="PS50894"/>
    </source>
</evidence>
<sequence>MNVKECYAELNADYEGTVKRLMNEALVKRFALKFLEDPSFSIIEEGYAKQDAEQAFRGAHTLKGICLNLGFTQLQEVSSNLTEALCGRSFEGSQELFEKTKIEYERVKEILKKLA</sequence>
<feature type="domain" description="HPt" evidence="2">
    <location>
        <begin position="23"/>
        <end position="115"/>
    </location>
</feature>
<comment type="caution">
    <text evidence="3">The sequence shown here is derived from an EMBL/GenBank/DDBJ whole genome shotgun (WGS) entry which is preliminary data.</text>
</comment>
<feature type="modified residue" description="Phosphohistidine" evidence="1">
    <location>
        <position position="60"/>
    </location>
</feature>
<dbReference type="PROSITE" id="PS50894">
    <property type="entry name" value="HPT"/>
    <property type="match status" value="1"/>
</dbReference>
<keyword evidence="1" id="KW-0597">Phosphoprotein</keyword>
<dbReference type="InterPro" id="IPR008207">
    <property type="entry name" value="Sig_transdc_His_kin_Hpt_dom"/>
</dbReference>
<evidence type="ECO:0000256" key="1">
    <source>
        <dbReference type="PROSITE-ProRule" id="PRU00110"/>
    </source>
</evidence>
<reference evidence="3 4" key="1">
    <citation type="submission" date="2018-05" db="EMBL/GenBank/DDBJ databases">
        <title>Animal gut microbial communities from fecal samples from Wisconsin, USA.</title>
        <authorList>
            <person name="Neumann A."/>
        </authorList>
    </citation>
    <scope>NUCLEOTIDE SEQUENCE [LARGE SCALE GENOMIC DNA]</scope>
    <source>
        <strain evidence="3 4">UWS4</strain>
    </source>
</reference>
<accession>A0ABX5LMU9</accession>
<proteinExistence type="predicted"/>
<dbReference type="EMBL" id="QGHD01000016">
    <property type="protein sequence ID" value="PWK96625.1"/>
    <property type="molecule type" value="Genomic_DNA"/>
</dbReference>